<dbReference type="PANTHER" id="PTHR43677:SF11">
    <property type="entry name" value="ZINC-CONTAINING ALCOHOL DEHYDROGENASE"/>
    <property type="match status" value="1"/>
</dbReference>
<dbReference type="InterPro" id="IPR011032">
    <property type="entry name" value="GroES-like_sf"/>
</dbReference>
<keyword evidence="2" id="KW-1185">Reference proteome</keyword>
<dbReference type="GO" id="GO:0016491">
    <property type="term" value="F:oxidoreductase activity"/>
    <property type="evidence" value="ECO:0007669"/>
    <property type="project" value="InterPro"/>
</dbReference>
<dbReference type="InterPro" id="IPR013149">
    <property type="entry name" value="ADH-like_C"/>
</dbReference>
<sequence>MKAAVLHQFGDIPRYEDFPDPIPNENEVVIEVKAVAFENVDKAMAAGTHFASRQFLSMLPAIVGFDGIGALPDGRLVGFGGVKAPYGAMAERTVVPKEYTVPVPEGVDAITAAAMPASALTSFFPLKCGAKLQPGETVLINGATGVAGKLAVQIAKLLGAGRIVATGRNEASLKQVESFGADIVIDLKQSDKQLVEVFKKESEKGFDVILDFLWGHVTELLIQSLVPQELSFAKR</sequence>
<dbReference type="STRING" id="1356854.N007_10760"/>
<dbReference type="InterPro" id="IPR036291">
    <property type="entry name" value="NAD(P)-bd_dom_sf"/>
</dbReference>
<organism evidence="1 2">
    <name type="scientific">Alicyclobacillus acidoterrestris (strain ATCC 49025 / DSM 3922 / CIP 106132 / NCIMB 13137 / GD3B)</name>
    <dbReference type="NCBI Taxonomy" id="1356854"/>
    <lineage>
        <taxon>Bacteria</taxon>
        <taxon>Bacillati</taxon>
        <taxon>Bacillota</taxon>
        <taxon>Bacilli</taxon>
        <taxon>Bacillales</taxon>
        <taxon>Alicyclobacillaceae</taxon>
        <taxon>Alicyclobacillus</taxon>
    </lineage>
</organism>
<proteinExistence type="predicted"/>
<dbReference type="Proteomes" id="UP000829401">
    <property type="component" value="Chromosome"/>
</dbReference>
<dbReference type="PANTHER" id="PTHR43677">
    <property type="entry name" value="SHORT-CHAIN DEHYDROGENASE/REDUCTASE"/>
    <property type="match status" value="1"/>
</dbReference>
<name>T0D4B1_ALIAG</name>
<dbReference type="KEGG" id="aaco:K1I37_03460"/>
<dbReference type="Pfam" id="PF00107">
    <property type="entry name" value="ADH_zinc_N"/>
    <property type="match status" value="1"/>
</dbReference>
<dbReference type="EMBL" id="CP080467">
    <property type="protein sequence ID" value="UNO49613.1"/>
    <property type="molecule type" value="Genomic_DNA"/>
</dbReference>
<gene>
    <name evidence="1" type="ORF">K1I37_03460</name>
</gene>
<evidence type="ECO:0000313" key="2">
    <source>
        <dbReference type="Proteomes" id="UP000829401"/>
    </source>
</evidence>
<dbReference type="eggNOG" id="COG0604">
    <property type="taxonomic scope" value="Bacteria"/>
</dbReference>
<dbReference type="AlphaFoldDB" id="T0D4B1"/>
<dbReference type="SUPFAM" id="SSF50129">
    <property type="entry name" value="GroES-like"/>
    <property type="match status" value="1"/>
</dbReference>
<accession>A0A9E7CWH2</accession>
<dbReference type="Gene3D" id="3.40.50.720">
    <property type="entry name" value="NAD(P)-binding Rossmann-like Domain"/>
    <property type="match status" value="1"/>
</dbReference>
<dbReference type="RefSeq" id="WP_021297203.1">
    <property type="nucleotide sequence ID" value="NZ_AURB01000146.1"/>
</dbReference>
<dbReference type="SUPFAM" id="SSF51735">
    <property type="entry name" value="NAD(P)-binding Rossmann-fold domains"/>
    <property type="match status" value="1"/>
</dbReference>
<dbReference type="SMART" id="SM00829">
    <property type="entry name" value="PKS_ER"/>
    <property type="match status" value="1"/>
</dbReference>
<protein>
    <submittedName>
        <fullName evidence="1">Zinc-binding alcohol dehydrogenase family protein</fullName>
    </submittedName>
</protein>
<reference evidence="2" key="1">
    <citation type="journal article" date="2022" name="G3 (Bethesda)">
        <title>Unveiling the complete genome sequence of Alicyclobacillus acidoterrestris DSM 3922T, a taint-producing strain.</title>
        <authorList>
            <person name="Leonardo I.C."/>
            <person name="Barreto Crespo M.T."/>
            <person name="Gaspar F.B."/>
        </authorList>
    </citation>
    <scope>NUCLEOTIDE SEQUENCE [LARGE SCALE GENOMIC DNA]</scope>
    <source>
        <strain evidence="2">DSM 3922</strain>
    </source>
</reference>
<dbReference type="InterPro" id="IPR051397">
    <property type="entry name" value="Zn-ADH-like_protein"/>
</dbReference>
<dbReference type="Gene3D" id="3.90.180.10">
    <property type="entry name" value="Medium-chain alcohol dehydrogenases, catalytic domain"/>
    <property type="match status" value="1"/>
</dbReference>
<evidence type="ECO:0000313" key="1">
    <source>
        <dbReference type="EMBL" id="UNO49613.1"/>
    </source>
</evidence>
<dbReference type="InterPro" id="IPR020843">
    <property type="entry name" value="ER"/>
</dbReference>
<accession>T0D4B1</accession>